<evidence type="ECO:0000313" key="2">
    <source>
        <dbReference type="EMBL" id="MFD2674858.1"/>
    </source>
</evidence>
<sequence length="42" mass="4945">MNEQTPKHDTAWLAPLSPLALNWYPKLTPKPKRDNSRSFRTH</sequence>
<evidence type="ECO:0000256" key="1">
    <source>
        <dbReference type="SAM" id="MobiDB-lite"/>
    </source>
</evidence>
<accession>A0ABW5RIV6</accession>
<feature type="compositionally biased region" description="Basic and acidic residues" evidence="1">
    <location>
        <begin position="31"/>
        <end position="42"/>
    </location>
</feature>
<keyword evidence="3" id="KW-1185">Reference proteome</keyword>
<organism evidence="2 3">
    <name type="scientific">Gulosibacter bifidus</name>
    <dbReference type="NCBI Taxonomy" id="272239"/>
    <lineage>
        <taxon>Bacteria</taxon>
        <taxon>Bacillati</taxon>
        <taxon>Actinomycetota</taxon>
        <taxon>Actinomycetes</taxon>
        <taxon>Micrococcales</taxon>
        <taxon>Microbacteriaceae</taxon>
        <taxon>Gulosibacter</taxon>
    </lineage>
</organism>
<name>A0ABW5RIV6_9MICO</name>
<dbReference type="EMBL" id="JBHUNF010000003">
    <property type="protein sequence ID" value="MFD2674858.1"/>
    <property type="molecule type" value="Genomic_DNA"/>
</dbReference>
<protein>
    <submittedName>
        <fullName evidence="2">Uncharacterized protein</fullName>
    </submittedName>
</protein>
<dbReference type="Proteomes" id="UP001597453">
    <property type="component" value="Unassembled WGS sequence"/>
</dbReference>
<evidence type="ECO:0000313" key="3">
    <source>
        <dbReference type="Proteomes" id="UP001597453"/>
    </source>
</evidence>
<gene>
    <name evidence="2" type="ORF">ACFSUQ_06040</name>
</gene>
<proteinExistence type="predicted"/>
<reference evidence="3" key="1">
    <citation type="journal article" date="2019" name="Int. J. Syst. Evol. Microbiol.">
        <title>The Global Catalogue of Microorganisms (GCM) 10K type strain sequencing project: providing services to taxonomists for standard genome sequencing and annotation.</title>
        <authorList>
            <consortium name="The Broad Institute Genomics Platform"/>
            <consortium name="The Broad Institute Genome Sequencing Center for Infectious Disease"/>
            <person name="Wu L."/>
            <person name="Ma J."/>
        </authorList>
    </citation>
    <scope>NUCLEOTIDE SEQUENCE [LARGE SCALE GENOMIC DNA]</scope>
    <source>
        <strain evidence="3">TISTR 1511</strain>
    </source>
</reference>
<comment type="caution">
    <text evidence="2">The sequence shown here is derived from an EMBL/GenBank/DDBJ whole genome shotgun (WGS) entry which is preliminary data.</text>
</comment>
<feature type="region of interest" description="Disordered" evidence="1">
    <location>
        <begin position="23"/>
        <end position="42"/>
    </location>
</feature>
<dbReference type="RefSeq" id="WP_281173214.1">
    <property type="nucleotide sequence ID" value="NZ_JBHUNF010000003.1"/>
</dbReference>